<evidence type="ECO:0000256" key="6">
    <source>
        <dbReference type="PIRSR" id="PIRSR004789-51"/>
    </source>
</evidence>
<dbReference type="PANTHER" id="PTHR36303:SF1">
    <property type="entry name" value="2',3'-CYCLIC-NUCLEOTIDE 2'-PHOSPHODIESTERASE"/>
    <property type="match status" value="1"/>
</dbReference>
<feature type="active site" description="Proton donor" evidence="5">
    <location>
        <position position="68"/>
    </location>
</feature>
<dbReference type="PANTHER" id="PTHR36303">
    <property type="entry name" value="2',3'-CYCLIC-NUCLEOTIDE 2'-PHOSPHODIESTERASE"/>
    <property type="match status" value="1"/>
</dbReference>
<evidence type="ECO:0000313" key="8">
    <source>
        <dbReference type="Proteomes" id="UP001197609"/>
    </source>
</evidence>
<dbReference type="Pfam" id="PF13277">
    <property type="entry name" value="YmdB"/>
    <property type="match status" value="1"/>
</dbReference>
<evidence type="ECO:0000256" key="3">
    <source>
        <dbReference type="ARBA" id="ARBA00023004"/>
    </source>
</evidence>
<dbReference type="SUPFAM" id="SSF56300">
    <property type="entry name" value="Metallo-dependent phosphatases"/>
    <property type="match status" value="1"/>
</dbReference>
<name>A0AAJ1AJJ0_9BACT</name>
<organism evidence="7 8">
    <name type="scientific">Candidatus Methylomirabilis tolerans</name>
    <dbReference type="NCBI Taxonomy" id="3123416"/>
    <lineage>
        <taxon>Bacteria</taxon>
        <taxon>Candidatus Methylomirabilota</taxon>
        <taxon>Candidatus Methylomirabilia</taxon>
        <taxon>Candidatus Methylomirabilales</taxon>
        <taxon>Candidatus Methylomirabilaceae</taxon>
        <taxon>Candidatus Methylomirabilis</taxon>
    </lineage>
</organism>
<dbReference type="GO" id="GO:0046872">
    <property type="term" value="F:metal ion binding"/>
    <property type="evidence" value="ECO:0007669"/>
    <property type="project" value="UniProtKB-KW"/>
</dbReference>
<evidence type="ECO:0000256" key="5">
    <source>
        <dbReference type="PIRSR" id="PIRSR004789-50"/>
    </source>
</evidence>
<comment type="similarity">
    <text evidence="4">Belongs to the YmdB-like family.</text>
</comment>
<evidence type="ECO:0000256" key="4">
    <source>
        <dbReference type="ARBA" id="ARBA00061401"/>
    </source>
</evidence>
<dbReference type="Gene3D" id="3.60.21.10">
    <property type="match status" value="1"/>
</dbReference>
<dbReference type="CDD" id="cd07382">
    <property type="entry name" value="MPP_DR1281"/>
    <property type="match status" value="1"/>
</dbReference>
<feature type="binding site" evidence="6">
    <location>
        <position position="177"/>
    </location>
    <ligand>
        <name>Fe cation</name>
        <dbReference type="ChEBI" id="CHEBI:24875"/>
        <label>1</label>
    </ligand>
</feature>
<dbReference type="PIRSF" id="PIRSF004789">
    <property type="entry name" value="DR1281"/>
    <property type="match status" value="1"/>
</dbReference>
<keyword evidence="1 6" id="KW-0479">Metal-binding</keyword>
<dbReference type="InterPro" id="IPR029052">
    <property type="entry name" value="Metallo-depent_PP-like"/>
</dbReference>
<dbReference type="NCBIfam" id="TIGR00282">
    <property type="entry name" value="TIGR00282 family metallophosphoesterase"/>
    <property type="match status" value="1"/>
</dbReference>
<gene>
    <name evidence="7" type="ORF">K8G79_12145</name>
</gene>
<dbReference type="AlphaFoldDB" id="A0AAJ1AJJ0"/>
<evidence type="ECO:0000256" key="2">
    <source>
        <dbReference type="ARBA" id="ARBA00022801"/>
    </source>
</evidence>
<protein>
    <submittedName>
        <fullName evidence="7">TIGR00282 family metallophosphoesterase</fullName>
    </submittedName>
</protein>
<dbReference type="FunFam" id="3.60.21.10:FF:000016">
    <property type="entry name" value="Putative metallophosphoesterase"/>
    <property type="match status" value="1"/>
</dbReference>
<feature type="binding site" evidence="6">
    <location>
        <position position="40"/>
    </location>
    <ligand>
        <name>Fe cation</name>
        <dbReference type="ChEBI" id="CHEBI:24875"/>
        <label>1</label>
    </ligand>
</feature>
<comment type="caution">
    <text evidence="7">The sequence shown here is derived from an EMBL/GenBank/DDBJ whole genome shotgun (WGS) entry which is preliminary data.</text>
</comment>
<dbReference type="EMBL" id="JAIOIU010000159">
    <property type="protein sequence ID" value="MBZ0160865.1"/>
    <property type="molecule type" value="Genomic_DNA"/>
</dbReference>
<proteinExistence type="inferred from homology"/>
<sequence>MRILFIGDIIGKPGREVVASVLPRLTEEQKIDLVIANGENLAGGFGVTGAVAKEIFALGVDLLTSGNHIWDKKEVEEYIVKEERLLRPANYPEPAPGRGSLIIDRGGCPVGVLNLQGRAFMPTLDCPFRAGDREISRLRRETTLIFVDFHGETTAEKQAFAWYVDGRVSAMIGSHTHVQTADERILPGGTAFLTDVGLTGGYDSVIGMGIEAPIAKFLSGLPKQFRPATGAPRLCGVVVEIDERTGHSTSIVRIQREP</sequence>
<dbReference type="Proteomes" id="UP001197609">
    <property type="component" value="Unassembled WGS sequence"/>
</dbReference>
<feature type="binding site" evidence="6">
    <location>
        <position position="150"/>
    </location>
    <ligand>
        <name>Fe cation</name>
        <dbReference type="ChEBI" id="CHEBI:24875"/>
        <label>2</label>
    </ligand>
</feature>
<keyword evidence="2" id="KW-0378">Hydrolase</keyword>
<feature type="binding site" evidence="6">
    <location>
        <position position="39"/>
    </location>
    <ligand>
        <name>Fe cation</name>
        <dbReference type="ChEBI" id="CHEBI:24875"/>
        <label>2</label>
    </ligand>
</feature>
<dbReference type="GO" id="GO:0004113">
    <property type="term" value="F:2',3'-cyclic-nucleotide 3'-phosphodiesterase activity"/>
    <property type="evidence" value="ECO:0007669"/>
    <property type="project" value="TreeGrafter"/>
</dbReference>
<feature type="binding site" evidence="6">
    <location>
        <position position="8"/>
    </location>
    <ligand>
        <name>Fe cation</name>
        <dbReference type="ChEBI" id="CHEBI:24875"/>
        <label>1</label>
    </ligand>
</feature>
<evidence type="ECO:0000313" key="7">
    <source>
        <dbReference type="EMBL" id="MBZ0160865.1"/>
    </source>
</evidence>
<dbReference type="InterPro" id="IPR005235">
    <property type="entry name" value="YmdB-like"/>
</dbReference>
<feature type="binding site" evidence="6">
    <location>
        <position position="175"/>
    </location>
    <ligand>
        <name>Fe cation</name>
        <dbReference type="ChEBI" id="CHEBI:24875"/>
        <label>2</label>
    </ligand>
</feature>
<feature type="binding site" evidence="6">
    <location>
        <position position="39"/>
    </location>
    <ligand>
        <name>Fe cation</name>
        <dbReference type="ChEBI" id="CHEBI:24875"/>
        <label>1</label>
    </ligand>
</feature>
<keyword evidence="3" id="KW-0408">Iron</keyword>
<feature type="binding site" evidence="6">
    <location>
        <position position="67"/>
    </location>
    <ligand>
        <name>Fe cation</name>
        <dbReference type="ChEBI" id="CHEBI:24875"/>
        <label>2</label>
    </ligand>
</feature>
<reference evidence="7 8" key="1">
    <citation type="journal article" date="2021" name="bioRxiv">
        <title>Unraveling nitrogen, sulfur and carbon metabolic pathways and microbial community transcriptional responses to substrate deprivation and toxicity stresses in a bioreactor mimicking anoxic brackish coastal sediment conditions.</title>
        <authorList>
            <person name="Martins P.D."/>
            <person name="Echeveste M.J."/>
            <person name="Arshad A."/>
            <person name="Kurth J."/>
            <person name="Ouboter H."/>
            <person name="Jetten M.S.M."/>
            <person name="Welte C.U."/>
        </authorList>
    </citation>
    <scope>NUCLEOTIDE SEQUENCE [LARGE SCALE GENOMIC DNA]</scope>
    <source>
        <strain evidence="7">MAG_38</strain>
    </source>
</reference>
<evidence type="ECO:0000256" key="1">
    <source>
        <dbReference type="ARBA" id="ARBA00022723"/>
    </source>
</evidence>
<accession>A0AAJ1AJJ0</accession>